<dbReference type="RefSeq" id="WP_011043179.1">
    <property type="nucleotide sequence ID" value="NC_003910.7"/>
</dbReference>
<dbReference type="KEGG" id="cps:CPS_2367"/>
<dbReference type="GO" id="GO:0016787">
    <property type="term" value="F:hydrolase activity"/>
    <property type="evidence" value="ECO:0007669"/>
    <property type="project" value="UniProtKB-KW"/>
</dbReference>
<feature type="domain" description="Sulfatase N-terminal" evidence="5">
    <location>
        <begin position="29"/>
        <end position="141"/>
    </location>
</feature>
<gene>
    <name evidence="6" type="ordered locus">CPS_2367</name>
</gene>
<dbReference type="CDD" id="cd16027">
    <property type="entry name" value="SGSH"/>
    <property type="match status" value="1"/>
</dbReference>
<protein>
    <submittedName>
        <fullName evidence="6">Sulfatase family protein</fullName>
    </submittedName>
</protein>
<dbReference type="PROSITE" id="PS00523">
    <property type="entry name" value="SULFATASE_1"/>
    <property type="match status" value="1"/>
</dbReference>
<proteinExistence type="inferred from homology"/>
<dbReference type="PANTHER" id="PTHR43751:SF1">
    <property type="entry name" value="SULFATASE ATSG-RELATED"/>
    <property type="match status" value="1"/>
</dbReference>
<evidence type="ECO:0000256" key="3">
    <source>
        <dbReference type="SAM" id="Coils"/>
    </source>
</evidence>
<dbReference type="Proteomes" id="UP000000547">
    <property type="component" value="Chromosome"/>
</dbReference>
<evidence type="ECO:0000259" key="5">
    <source>
        <dbReference type="Pfam" id="PF00884"/>
    </source>
</evidence>
<feature type="chain" id="PRO_5004234080" evidence="4">
    <location>
        <begin position="25"/>
        <end position="558"/>
    </location>
</feature>
<dbReference type="InterPro" id="IPR000917">
    <property type="entry name" value="Sulfatase_N"/>
</dbReference>
<dbReference type="AlphaFoldDB" id="Q482D3"/>
<name>Q482D3_COLP3</name>
<keyword evidence="3" id="KW-0175">Coiled coil</keyword>
<evidence type="ECO:0000256" key="1">
    <source>
        <dbReference type="ARBA" id="ARBA00008779"/>
    </source>
</evidence>
<dbReference type="Pfam" id="PF00884">
    <property type="entry name" value="Sulfatase"/>
    <property type="match status" value="2"/>
</dbReference>
<dbReference type="SUPFAM" id="SSF53649">
    <property type="entry name" value="Alkaline phosphatase-like"/>
    <property type="match status" value="1"/>
</dbReference>
<organism evidence="6 7">
    <name type="scientific">Colwellia psychrerythraea (strain 34H / ATCC BAA-681)</name>
    <name type="common">Vibrio psychroerythus</name>
    <dbReference type="NCBI Taxonomy" id="167879"/>
    <lineage>
        <taxon>Bacteria</taxon>
        <taxon>Pseudomonadati</taxon>
        <taxon>Pseudomonadota</taxon>
        <taxon>Gammaproteobacteria</taxon>
        <taxon>Alteromonadales</taxon>
        <taxon>Colwelliaceae</taxon>
        <taxon>Colwellia</taxon>
    </lineage>
</organism>
<feature type="coiled-coil region" evidence="3">
    <location>
        <begin position="437"/>
        <end position="464"/>
    </location>
</feature>
<dbReference type="STRING" id="167879.CPS_2367"/>
<dbReference type="PANTHER" id="PTHR43751">
    <property type="entry name" value="SULFATASE"/>
    <property type="match status" value="1"/>
</dbReference>
<keyword evidence="2" id="KW-0378">Hydrolase</keyword>
<dbReference type="EMBL" id="CP000083">
    <property type="protein sequence ID" value="AAZ27815.1"/>
    <property type="molecule type" value="Genomic_DNA"/>
</dbReference>
<sequence>MKQFNSIKVALCLALALSSVTSFAKEQRPNILLIVAEDMSAKVGAFGDTVAKTPVLDELAKSSVRYPNTFTTAGVCAPSRTSLITGVHQITVGGQHMRTRSFKASNYRAVPAPDVKAFPELLRKSGYYTYVSSKLDYQFSNTSPHTGPFTIWNYEGKKPTWRGREKDQPFFGMYHLDITHESQLFPKKSTKNKKSGLVKNWITPERVVIPAYYPDTQLIREGIALHYNNIHAMDTQVGKLLAELKKDGLSDNTIVIWTTDHGDSLPRGKREVYDSGLKVPMIIHWPDKYRPSKTVNGSIDSQLLSFVDIAPSILAMANINTPAYIQGKARIPNNNATNKIAKREYIYASKDRLDEFPFRERAVRNNKFKYIKNYLPNKPGATHLAYRDQMILMQDLWREFEAGRMNKQQAFWFNNRPGEELYDIINDPEEVNNLAEKVEYQQQLNIMRNALKEWQSHVDDLSDRPEIELANEFWPNGQQPITAKPSIYLDESGLIAIKGNTQGSSIGYQTSNLNKKGKWITSKIRVYNQPFAVEKGMKIIAKAVRYGYKTSEKTIRIF</sequence>
<dbReference type="HOGENOM" id="CLU_006332_7_3_6"/>
<accession>Q482D3</accession>
<dbReference type="InterPro" id="IPR052701">
    <property type="entry name" value="GAG_Ulvan_Degrading_Sulfatases"/>
</dbReference>
<keyword evidence="4" id="KW-0732">Signal</keyword>
<evidence type="ECO:0000313" key="6">
    <source>
        <dbReference type="EMBL" id="AAZ27815.1"/>
    </source>
</evidence>
<reference evidence="6" key="1">
    <citation type="journal article" date="2005" name="Proc. Natl. Acad. Sci. U.S.A.">
        <title>The psychrophilic lifestyle as revealed by the genome sequence of Colwellia psychrerythraea 34H through genomic and proteomic analyses.</title>
        <authorList>
            <person name="Methe B.A."/>
            <person name="Nelson K.E."/>
            <person name="Deming J.W."/>
            <person name="Momen B."/>
            <person name="Melamud E."/>
            <person name="Zhang X."/>
            <person name="Moult J."/>
            <person name="Madupu R."/>
            <person name="Nelson W.C."/>
            <person name="Dodson R.J."/>
            <person name="Brinkac L.M."/>
            <person name="Daugherty S.C."/>
            <person name="Durkin A.S."/>
            <person name="DeBoy R.T."/>
            <person name="Kolonay J.F."/>
            <person name="Sullivan S.A."/>
            <person name="Zhou L."/>
            <person name="Davidsen T.M."/>
            <person name="Wu M."/>
            <person name="Huston A.L."/>
            <person name="Lewis M."/>
            <person name="Weaver B."/>
            <person name="Weidman J.F."/>
            <person name="Khouri H."/>
            <person name="Utterback T.R."/>
            <person name="Feldblyum T.V."/>
            <person name="Fraser C.M."/>
        </authorList>
    </citation>
    <scope>NUCLEOTIDE SEQUENCE [LARGE SCALE GENOMIC DNA]</scope>
    <source>
        <strain evidence="6">34H</strain>
    </source>
</reference>
<dbReference type="InterPro" id="IPR017850">
    <property type="entry name" value="Alkaline_phosphatase_core_sf"/>
</dbReference>
<comment type="similarity">
    <text evidence="1">Belongs to the sulfatase family.</text>
</comment>
<feature type="domain" description="Sulfatase N-terminal" evidence="5">
    <location>
        <begin position="165"/>
        <end position="319"/>
    </location>
</feature>
<evidence type="ECO:0000313" key="7">
    <source>
        <dbReference type="Proteomes" id="UP000000547"/>
    </source>
</evidence>
<evidence type="ECO:0000256" key="2">
    <source>
        <dbReference type="ARBA" id="ARBA00022801"/>
    </source>
</evidence>
<evidence type="ECO:0000256" key="4">
    <source>
        <dbReference type="SAM" id="SignalP"/>
    </source>
</evidence>
<feature type="signal peptide" evidence="4">
    <location>
        <begin position="1"/>
        <end position="24"/>
    </location>
</feature>
<dbReference type="Gene3D" id="3.40.720.10">
    <property type="entry name" value="Alkaline Phosphatase, subunit A"/>
    <property type="match status" value="1"/>
</dbReference>
<dbReference type="InterPro" id="IPR024607">
    <property type="entry name" value="Sulfatase_CS"/>
</dbReference>